<evidence type="ECO:0008006" key="3">
    <source>
        <dbReference type="Google" id="ProtNLM"/>
    </source>
</evidence>
<comment type="caution">
    <text evidence="1">The sequence shown here is derived from an EMBL/GenBank/DDBJ whole genome shotgun (WGS) entry which is preliminary data.</text>
</comment>
<dbReference type="SUPFAM" id="SSF54637">
    <property type="entry name" value="Thioesterase/thiol ester dehydrase-isomerase"/>
    <property type="match status" value="2"/>
</dbReference>
<dbReference type="InterPro" id="IPR029069">
    <property type="entry name" value="HotDog_dom_sf"/>
</dbReference>
<dbReference type="Gene3D" id="3.10.129.10">
    <property type="entry name" value="Hotdog Thioesterase"/>
    <property type="match status" value="2"/>
</dbReference>
<proteinExistence type="predicted"/>
<dbReference type="AlphaFoldDB" id="A0A2W5NAE2"/>
<evidence type="ECO:0000313" key="1">
    <source>
        <dbReference type="EMBL" id="PZQ50476.1"/>
    </source>
</evidence>
<dbReference type="Proteomes" id="UP000249185">
    <property type="component" value="Unassembled WGS sequence"/>
</dbReference>
<reference evidence="1 2" key="1">
    <citation type="submission" date="2017-08" db="EMBL/GenBank/DDBJ databases">
        <title>Infants hospitalized years apart are colonized by the same room-sourced microbial strains.</title>
        <authorList>
            <person name="Brooks B."/>
            <person name="Olm M.R."/>
            <person name="Firek B.A."/>
            <person name="Baker R."/>
            <person name="Thomas B.C."/>
            <person name="Morowitz M.J."/>
            <person name="Banfield J.F."/>
        </authorList>
    </citation>
    <scope>NUCLEOTIDE SEQUENCE [LARGE SCALE GENOMIC DNA]</scope>
    <source>
        <strain evidence="1">S2_005_002_R2_34</strain>
    </source>
</reference>
<accession>A0A2W5NAE2</accession>
<protein>
    <recommendedName>
        <fullName evidence="3">Thioesterase</fullName>
    </recommendedName>
</protein>
<organism evidence="1 2">
    <name type="scientific">Rhodovulum sulfidophilum</name>
    <name type="common">Rhodobacter sulfidophilus</name>
    <dbReference type="NCBI Taxonomy" id="35806"/>
    <lineage>
        <taxon>Bacteria</taxon>
        <taxon>Pseudomonadati</taxon>
        <taxon>Pseudomonadota</taxon>
        <taxon>Alphaproteobacteria</taxon>
        <taxon>Rhodobacterales</taxon>
        <taxon>Paracoccaceae</taxon>
        <taxon>Rhodovulum</taxon>
    </lineage>
</organism>
<gene>
    <name evidence="1" type="ORF">DI556_07955</name>
</gene>
<sequence>MRTDGIGISTLRTRVESWECDFNGHWNARFYSAGFQMAAERVATLGGGANPGAGACVTRHIRYHRELFVGAAVGLRSARIAEGAFAGAVLHLLSGEEGLSATAIDLPGTGAEQLPAAPADVVRIATPRAAAQPVDWSAAEPAGQLAEVGPVRPAELDHAGALRAEEIIRRVAYGLHGLLSGLGFTRAFETGHGIGRMAVETRTTRLGPCAAGDLLRARSRVAGVGRRSFATRHRLETTAGAPVAEVAHRLVTVDLTARRAVDLPDFLRALRSDEAG</sequence>
<name>A0A2W5NAE2_RHOSU</name>
<evidence type="ECO:0000313" key="2">
    <source>
        <dbReference type="Proteomes" id="UP000249185"/>
    </source>
</evidence>
<dbReference type="Pfam" id="PF13279">
    <property type="entry name" value="4HBT_2"/>
    <property type="match status" value="1"/>
</dbReference>
<dbReference type="EMBL" id="QFPW01000004">
    <property type="protein sequence ID" value="PZQ50476.1"/>
    <property type="molecule type" value="Genomic_DNA"/>
</dbReference>